<reference evidence="1" key="1">
    <citation type="submission" date="2019-09" db="EMBL/GenBank/DDBJ databases">
        <title>Characterisation of the sponge microbiome using genome-centric metagenomics.</title>
        <authorList>
            <person name="Engelberts J.P."/>
            <person name="Robbins S.J."/>
            <person name="De Goeij J.M."/>
            <person name="Aranda M."/>
            <person name="Bell S.C."/>
            <person name="Webster N.S."/>
        </authorList>
    </citation>
    <scope>NUCLEOTIDE SEQUENCE</scope>
    <source>
        <strain evidence="1">SB0664_bin_43</strain>
    </source>
</reference>
<gene>
    <name evidence="1" type="ORF">F4Y60_02350</name>
</gene>
<organism evidence="1">
    <name type="scientific">Boseongicola sp. SB0664_bin_43</name>
    <dbReference type="NCBI Taxonomy" id="2604844"/>
    <lineage>
        <taxon>Bacteria</taxon>
        <taxon>Pseudomonadati</taxon>
        <taxon>Pseudomonadota</taxon>
        <taxon>Alphaproteobacteria</taxon>
        <taxon>Rhodobacterales</taxon>
        <taxon>Paracoccaceae</taxon>
        <taxon>Boseongicola</taxon>
    </lineage>
</organism>
<protein>
    <submittedName>
        <fullName evidence="1">Uncharacterized protein</fullName>
    </submittedName>
</protein>
<accession>A0A6B0XYQ0</accession>
<proteinExistence type="predicted"/>
<dbReference type="EMBL" id="VXRY01000092">
    <property type="protein sequence ID" value="MXY32933.1"/>
    <property type="molecule type" value="Genomic_DNA"/>
</dbReference>
<sequence>MPRAPERELAPRHAFESRIARSMVEPGYDPFSAIQATPASEVARMIKLHYPARGHGKVRNA</sequence>
<comment type="caution">
    <text evidence="1">The sequence shown here is derived from an EMBL/GenBank/DDBJ whole genome shotgun (WGS) entry which is preliminary data.</text>
</comment>
<dbReference type="AlphaFoldDB" id="A0A6B0XYQ0"/>
<name>A0A6B0XYQ0_9RHOB</name>
<evidence type="ECO:0000313" key="1">
    <source>
        <dbReference type="EMBL" id="MXY32933.1"/>
    </source>
</evidence>